<organism evidence="3 4">
    <name type="scientific">Uruburuella testudinis</name>
    <dbReference type="NCBI Taxonomy" id="1282863"/>
    <lineage>
        <taxon>Bacteria</taxon>
        <taxon>Pseudomonadati</taxon>
        <taxon>Pseudomonadota</taxon>
        <taxon>Betaproteobacteria</taxon>
        <taxon>Neisseriales</taxon>
        <taxon>Neisseriaceae</taxon>
        <taxon>Uruburuella</taxon>
    </lineage>
</organism>
<dbReference type="SUPFAM" id="SSF55008">
    <property type="entry name" value="HMA, heavy metal-associated domain"/>
    <property type="match status" value="1"/>
</dbReference>
<dbReference type="InterPro" id="IPR036163">
    <property type="entry name" value="HMA_dom_sf"/>
</dbReference>
<dbReference type="PANTHER" id="PTHR46594">
    <property type="entry name" value="P-TYPE CATION-TRANSPORTING ATPASE"/>
    <property type="match status" value="1"/>
</dbReference>
<dbReference type="RefSeq" id="WP_244783843.1">
    <property type="nucleotide sequence ID" value="NZ_CP091508.1"/>
</dbReference>
<keyword evidence="1" id="KW-0479">Metal-binding</keyword>
<proteinExistence type="predicted"/>
<dbReference type="CDD" id="cd00371">
    <property type="entry name" value="HMA"/>
    <property type="match status" value="1"/>
</dbReference>
<dbReference type="PRINTS" id="PR00942">
    <property type="entry name" value="CUATPASEI"/>
</dbReference>
<dbReference type="PANTHER" id="PTHR46594:SF4">
    <property type="entry name" value="P-TYPE CATION-TRANSPORTING ATPASE"/>
    <property type="match status" value="1"/>
</dbReference>
<dbReference type="Gene3D" id="3.30.70.100">
    <property type="match status" value="1"/>
</dbReference>
<evidence type="ECO:0000313" key="4">
    <source>
        <dbReference type="Proteomes" id="UP000829817"/>
    </source>
</evidence>
<evidence type="ECO:0000256" key="1">
    <source>
        <dbReference type="ARBA" id="ARBA00022723"/>
    </source>
</evidence>
<evidence type="ECO:0000313" key="3">
    <source>
        <dbReference type="EMBL" id="UOO80772.1"/>
    </source>
</evidence>
<accession>A0ABY4DT27</accession>
<dbReference type="InterPro" id="IPR017969">
    <property type="entry name" value="Heavy-metal-associated_CS"/>
</dbReference>
<dbReference type="PROSITE" id="PS50846">
    <property type="entry name" value="HMA_2"/>
    <property type="match status" value="1"/>
</dbReference>
<evidence type="ECO:0000259" key="2">
    <source>
        <dbReference type="PROSITE" id="PS50846"/>
    </source>
</evidence>
<dbReference type="PROSITE" id="PS01047">
    <property type="entry name" value="HMA_1"/>
    <property type="match status" value="1"/>
</dbReference>
<dbReference type="Proteomes" id="UP000829817">
    <property type="component" value="Chromosome"/>
</dbReference>
<gene>
    <name evidence="3" type="ORF">LVJ83_07175</name>
</gene>
<feature type="domain" description="HMA" evidence="2">
    <location>
        <begin position="2"/>
        <end position="68"/>
    </location>
</feature>
<sequence length="69" mass="6972">MATITLNIGGMTCGGCVNSVTRVLEALDGVGQANVDLAAAQAEIEYDPAKVSTETLIEAVEDAGFDAAV</sequence>
<name>A0ABY4DT27_9NEIS</name>
<dbReference type="InterPro" id="IPR006121">
    <property type="entry name" value="HMA_dom"/>
</dbReference>
<keyword evidence="4" id="KW-1185">Reference proteome</keyword>
<dbReference type="EMBL" id="CP091508">
    <property type="protein sequence ID" value="UOO80772.1"/>
    <property type="molecule type" value="Genomic_DNA"/>
</dbReference>
<protein>
    <submittedName>
        <fullName evidence="3">Cation transporter</fullName>
    </submittedName>
</protein>
<reference evidence="3 4" key="1">
    <citation type="journal article" date="2022" name="Res Sq">
        <title>Evolution of multicellular longitudinally dividing oral cavity symbionts (Neisseriaceae).</title>
        <authorList>
            <person name="Nyongesa S."/>
            <person name="Weber P."/>
            <person name="Bernet E."/>
            <person name="Pullido F."/>
            <person name="Nieckarz M."/>
            <person name="Delaby M."/>
            <person name="Nieves C."/>
            <person name="Viehboeck T."/>
            <person name="Krause N."/>
            <person name="Rivera-Millot A."/>
            <person name="Nakamura A."/>
            <person name="Vischer N."/>
            <person name="VanNieuwenhze M."/>
            <person name="Brun Y."/>
            <person name="Cava F."/>
            <person name="Bulgheresi S."/>
            <person name="Veyrier F."/>
        </authorList>
    </citation>
    <scope>NUCLEOTIDE SEQUENCE [LARGE SCALE GENOMIC DNA]</scope>
    <source>
        <strain evidence="3 4">CCUG 63373m</strain>
    </source>
</reference>
<dbReference type="Pfam" id="PF00403">
    <property type="entry name" value="HMA"/>
    <property type="match status" value="1"/>
</dbReference>